<keyword evidence="5" id="KW-0811">Translocation</keyword>
<evidence type="ECO:0000256" key="1">
    <source>
        <dbReference type="ARBA" id="ARBA00004567"/>
    </source>
</evidence>
<dbReference type="GO" id="GO:0006606">
    <property type="term" value="P:protein import into nucleus"/>
    <property type="evidence" value="ECO:0007669"/>
    <property type="project" value="TreeGrafter"/>
</dbReference>
<dbReference type="GO" id="GO:0017056">
    <property type="term" value="F:structural constituent of nuclear pore"/>
    <property type="evidence" value="ECO:0007669"/>
    <property type="project" value="InterPro"/>
</dbReference>
<evidence type="ECO:0000256" key="6">
    <source>
        <dbReference type="SAM" id="SignalP"/>
    </source>
</evidence>
<dbReference type="EMBL" id="DS232615">
    <property type="protein sequence ID" value="EDS44117.1"/>
    <property type="molecule type" value="Genomic_DNA"/>
</dbReference>
<dbReference type="EnsemblMetazoa" id="CPIJ016394-RA">
    <property type="protein sequence ID" value="CPIJ016394-PA"/>
    <property type="gene ID" value="CPIJ016394"/>
</dbReference>
<keyword evidence="5" id="KW-0653">Protein transport</keyword>
<dbReference type="GO" id="GO:0016973">
    <property type="term" value="P:poly(A)+ mRNA export from nucleus"/>
    <property type="evidence" value="ECO:0007669"/>
    <property type="project" value="TreeGrafter"/>
</dbReference>
<evidence type="ECO:0000313" key="7">
    <source>
        <dbReference type="EMBL" id="EDS44117.1"/>
    </source>
</evidence>
<keyword evidence="5" id="KW-0472">Membrane</keyword>
<evidence type="ECO:0000256" key="4">
    <source>
        <dbReference type="ARBA" id="ARBA00023242"/>
    </source>
</evidence>
<keyword evidence="4 5" id="KW-0539">Nucleus</keyword>
<dbReference type="Proteomes" id="UP000002320">
    <property type="component" value="Unassembled WGS sequence"/>
</dbReference>
<keyword evidence="5" id="KW-0813">Transport</keyword>
<dbReference type="InterPro" id="IPR007231">
    <property type="entry name" value="Nucleoporin_int_Nup93/Nic96"/>
</dbReference>
<keyword evidence="3 5" id="KW-0906">Nuclear pore complex</keyword>
<keyword evidence="9" id="KW-1185">Reference proteome</keyword>
<dbReference type="PANTHER" id="PTHR11225">
    <property type="entry name" value="NUCLEAR PORE COMPLEX PROTEIN NUP93 NUCLEOPORIN NUP93 DEAD EYE PROTEIN"/>
    <property type="match status" value="1"/>
</dbReference>
<sequence length="282" mass="31571">MALSVAVLAHILLPLALILRLTGERFECLNLFDEAAARLDRFRVELVESLFLHETQTVCTFCSATRAEDLAEAGDAELALDVRTVGSDFDDGHSELPAQREGECDSVRYRGGAQELVAGGAERQNWMDIRKGPEQTTLNESTFGGRSSLNNQKMAYAREVYEYNKLINEGAMRPGSPRLRMGSVVIGDFNDSKVSDIWEIMKYMPSVKPSPRTKDPLRARCTQTQFIEQAKRYLENRYKLFLQTVIAEHLRDAQRGGISSILNLVGSFVGLKFASQNQNLCL</sequence>
<accession>B0XB64</accession>
<evidence type="ECO:0000256" key="2">
    <source>
        <dbReference type="ARBA" id="ARBA00010186"/>
    </source>
</evidence>
<keyword evidence="5" id="KW-0509">mRNA transport</keyword>
<evidence type="ECO:0000256" key="3">
    <source>
        <dbReference type="ARBA" id="ARBA00023132"/>
    </source>
</evidence>
<keyword evidence="6" id="KW-0732">Signal</keyword>
<gene>
    <name evidence="8" type="primary">6050247</name>
    <name evidence="7" type="ORF">CpipJ_CPIJ016394</name>
</gene>
<comment type="similarity">
    <text evidence="2 5">Belongs to the nucleoporin interacting component (NIC) family.</text>
</comment>
<protein>
    <recommendedName>
        <fullName evidence="5">Nuclear pore protein</fullName>
    </recommendedName>
</protein>
<proteinExistence type="inferred from homology"/>
<dbReference type="STRING" id="7176.B0XB64"/>
<organism>
    <name type="scientific">Culex quinquefasciatus</name>
    <name type="common">Southern house mosquito</name>
    <name type="synonym">Culex pungens</name>
    <dbReference type="NCBI Taxonomy" id="7176"/>
    <lineage>
        <taxon>Eukaryota</taxon>
        <taxon>Metazoa</taxon>
        <taxon>Ecdysozoa</taxon>
        <taxon>Arthropoda</taxon>
        <taxon>Hexapoda</taxon>
        <taxon>Insecta</taxon>
        <taxon>Pterygota</taxon>
        <taxon>Neoptera</taxon>
        <taxon>Endopterygota</taxon>
        <taxon>Diptera</taxon>
        <taxon>Nematocera</taxon>
        <taxon>Culicoidea</taxon>
        <taxon>Culicidae</taxon>
        <taxon>Culicinae</taxon>
        <taxon>Culicini</taxon>
        <taxon>Culex</taxon>
        <taxon>Culex</taxon>
    </lineage>
</organism>
<dbReference type="AlphaFoldDB" id="B0XB64"/>
<dbReference type="InParanoid" id="B0XB64"/>
<evidence type="ECO:0000313" key="8">
    <source>
        <dbReference type="EnsemblMetazoa" id="CPIJ016394-PA"/>
    </source>
</evidence>
<reference evidence="8" key="2">
    <citation type="submission" date="2020-05" db="UniProtKB">
        <authorList>
            <consortium name="EnsemblMetazoa"/>
        </authorList>
    </citation>
    <scope>IDENTIFICATION</scope>
    <source>
        <strain evidence="8">JHB</strain>
    </source>
</reference>
<feature type="chain" id="PRO_5011409412" description="Nuclear pore protein" evidence="6">
    <location>
        <begin position="24"/>
        <end position="282"/>
    </location>
</feature>
<evidence type="ECO:0000256" key="5">
    <source>
        <dbReference type="RuleBase" id="RU364035"/>
    </source>
</evidence>
<dbReference type="PANTHER" id="PTHR11225:SF4">
    <property type="entry name" value="NUCLEAR PORE COMPLEX PROTEIN NUP93"/>
    <property type="match status" value="1"/>
</dbReference>
<dbReference type="VEuPathDB" id="VectorBase:CQUJHB001092"/>
<dbReference type="eggNOG" id="KOG2168">
    <property type="taxonomic scope" value="Eukaryota"/>
</dbReference>
<dbReference type="KEGG" id="cqu:CpipJ_CPIJ016394"/>
<dbReference type="VEuPathDB" id="VectorBase:CPIJ016394"/>
<dbReference type="GO" id="GO:0005643">
    <property type="term" value="C:nuclear pore"/>
    <property type="evidence" value="ECO:0007669"/>
    <property type="project" value="UniProtKB-SubCell"/>
</dbReference>
<evidence type="ECO:0000313" key="9">
    <source>
        <dbReference type="Proteomes" id="UP000002320"/>
    </source>
</evidence>
<dbReference type="Pfam" id="PF04097">
    <property type="entry name" value="Nic96"/>
    <property type="match status" value="1"/>
</dbReference>
<name>B0XB64_CULQU</name>
<comment type="subcellular location">
    <subcellularLocation>
        <location evidence="1 5">Nucleus</location>
        <location evidence="1 5">Nuclear pore complex</location>
    </subcellularLocation>
</comment>
<dbReference type="HOGENOM" id="CLU_987829_0_0_1"/>
<reference evidence="7" key="1">
    <citation type="submission" date="2007-03" db="EMBL/GenBank/DDBJ databases">
        <title>Annotation of Culex pipiens quinquefasciatus.</title>
        <authorList>
            <consortium name="The Broad Institute Genome Sequencing Platform"/>
            <person name="Atkinson P.W."/>
            <person name="Hemingway J."/>
            <person name="Christensen B.M."/>
            <person name="Higgs S."/>
            <person name="Kodira C."/>
            <person name="Hannick L."/>
            <person name="Megy K."/>
            <person name="O'Leary S."/>
            <person name="Pearson M."/>
            <person name="Haas B.J."/>
            <person name="Mauceli E."/>
            <person name="Wortman J.R."/>
            <person name="Lee N.H."/>
            <person name="Guigo R."/>
            <person name="Stanke M."/>
            <person name="Alvarado L."/>
            <person name="Amedeo P."/>
            <person name="Antoine C.H."/>
            <person name="Arensburger P."/>
            <person name="Bidwell S.L."/>
            <person name="Crawford M."/>
            <person name="Camaro F."/>
            <person name="Devon K."/>
            <person name="Engels R."/>
            <person name="Hammond M."/>
            <person name="Howarth C."/>
            <person name="Koehrsen M."/>
            <person name="Lawson D."/>
            <person name="Montgomery P."/>
            <person name="Nene V."/>
            <person name="Nusbaum C."/>
            <person name="Puiu D."/>
            <person name="Romero-Severson J."/>
            <person name="Severson D.W."/>
            <person name="Shumway M."/>
            <person name="Sisk P."/>
            <person name="Stolte C."/>
            <person name="Zeng Q."/>
            <person name="Eisenstadt E."/>
            <person name="Fraser-Liggett C."/>
            <person name="Strausberg R."/>
            <person name="Galagan J."/>
            <person name="Birren B."/>
            <person name="Collins F.H."/>
        </authorList>
    </citation>
    <scope>NUCLEOTIDE SEQUENCE [LARGE SCALE GENOMIC DNA]</scope>
    <source>
        <strain evidence="7">JHB</strain>
    </source>
</reference>
<feature type="signal peptide" evidence="6">
    <location>
        <begin position="1"/>
        <end position="23"/>
    </location>
</feature>
<dbReference type="OrthoDB" id="1918363at2759"/>